<proteinExistence type="predicted"/>
<evidence type="ECO:0000313" key="2">
    <source>
        <dbReference type="EMBL" id="MFD1746627.1"/>
    </source>
</evidence>
<dbReference type="Proteomes" id="UP001597322">
    <property type="component" value="Unassembled WGS sequence"/>
</dbReference>
<dbReference type="RefSeq" id="WP_377402785.1">
    <property type="nucleotide sequence ID" value="NZ_JBHUEQ010000025.1"/>
</dbReference>
<keyword evidence="3" id="KW-1185">Reference proteome</keyword>
<dbReference type="Pfam" id="PF16998">
    <property type="entry name" value="17kDa_Anti_2"/>
    <property type="match status" value="1"/>
</dbReference>
<dbReference type="InterPro" id="IPR032635">
    <property type="entry name" value="Anti_2"/>
</dbReference>
<organism evidence="2 3">
    <name type="scientific">Rhizobium helianthi</name>
    <dbReference type="NCBI Taxonomy" id="1132695"/>
    <lineage>
        <taxon>Bacteria</taxon>
        <taxon>Pseudomonadati</taxon>
        <taxon>Pseudomonadota</taxon>
        <taxon>Alphaproteobacteria</taxon>
        <taxon>Hyphomicrobiales</taxon>
        <taxon>Rhizobiaceae</taxon>
        <taxon>Rhizobium/Agrobacterium group</taxon>
        <taxon>Rhizobium</taxon>
    </lineage>
</organism>
<reference evidence="3" key="1">
    <citation type="journal article" date="2019" name="Int. J. Syst. Evol. Microbiol.">
        <title>The Global Catalogue of Microorganisms (GCM) 10K type strain sequencing project: providing services to taxonomists for standard genome sequencing and annotation.</title>
        <authorList>
            <consortium name="The Broad Institute Genomics Platform"/>
            <consortium name="The Broad Institute Genome Sequencing Center for Infectious Disease"/>
            <person name="Wu L."/>
            <person name="Ma J."/>
        </authorList>
    </citation>
    <scope>NUCLEOTIDE SEQUENCE [LARGE SCALE GENOMIC DNA]</scope>
    <source>
        <strain evidence="3">CG52</strain>
    </source>
</reference>
<evidence type="ECO:0000259" key="1">
    <source>
        <dbReference type="Pfam" id="PF16998"/>
    </source>
</evidence>
<protein>
    <submittedName>
        <fullName evidence="2">RT0821/Lpp0805 family surface protein</fullName>
    </submittedName>
</protein>
<comment type="caution">
    <text evidence="2">The sequence shown here is derived from an EMBL/GenBank/DDBJ whole genome shotgun (WGS) entry which is preliminary data.</text>
</comment>
<evidence type="ECO:0000313" key="3">
    <source>
        <dbReference type="Proteomes" id="UP001597322"/>
    </source>
</evidence>
<gene>
    <name evidence="2" type="ORF">ACFSE1_14230</name>
</gene>
<dbReference type="EMBL" id="JBHUEQ010000025">
    <property type="protein sequence ID" value="MFD1746627.1"/>
    <property type="molecule type" value="Genomic_DNA"/>
</dbReference>
<name>A0ABW4M6J8_9HYPH</name>
<accession>A0ABW4M6J8</accession>
<sequence length="151" mass="16102">MTANIFNITRPRLSLIIKACSVFVVAAGVSGCTTGALDLFGSAQKVDRTLSTATVPNQNRSTESMSDEKTILNAVSSADLIKLGSSPLPWANTSTGSAGVVSDIREVSMNNQPCRAFLTTRHSYEGISRFRGNACLIGAEWNMLSFAPQKN</sequence>
<feature type="domain" description="Surface antigen" evidence="1">
    <location>
        <begin position="37"/>
        <end position="149"/>
    </location>
</feature>